<name>A0A0E9SXJ5_ANGAN</name>
<keyword evidence="1" id="KW-1133">Transmembrane helix</keyword>
<keyword evidence="1" id="KW-0472">Membrane</keyword>
<dbReference type="AlphaFoldDB" id="A0A0E9SXJ5"/>
<dbReference type="EMBL" id="GBXM01062595">
    <property type="protein sequence ID" value="JAH45982.1"/>
    <property type="molecule type" value="Transcribed_RNA"/>
</dbReference>
<proteinExistence type="predicted"/>
<evidence type="ECO:0000313" key="2">
    <source>
        <dbReference type="EMBL" id="JAH45982.1"/>
    </source>
</evidence>
<organism evidence="2">
    <name type="scientific">Anguilla anguilla</name>
    <name type="common">European freshwater eel</name>
    <name type="synonym">Muraena anguilla</name>
    <dbReference type="NCBI Taxonomy" id="7936"/>
    <lineage>
        <taxon>Eukaryota</taxon>
        <taxon>Metazoa</taxon>
        <taxon>Chordata</taxon>
        <taxon>Craniata</taxon>
        <taxon>Vertebrata</taxon>
        <taxon>Euteleostomi</taxon>
        <taxon>Actinopterygii</taxon>
        <taxon>Neopterygii</taxon>
        <taxon>Teleostei</taxon>
        <taxon>Anguilliformes</taxon>
        <taxon>Anguillidae</taxon>
        <taxon>Anguilla</taxon>
    </lineage>
</organism>
<evidence type="ECO:0000256" key="1">
    <source>
        <dbReference type="SAM" id="Phobius"/>
    </source>
</evidence>
<accession>A0A0E9SXJ5</accession>
<feature type="transmembrane region" description="Helical" evidence="1">
    <location>
        <begin position="12"/>
        <end position="30"/>
    </location>
</feature>
<protein>
    <submittedName>
        <fullName evidence="2">Uncharacterized protein</fullName>
    </submittedName>
</protein>
<reference evidence="2" key="1">
    <citation type="submission" date="2014-11" db="EMBL/GenBank/DDBJ databases">
        <authorList>
            <person name="Amaro Gonzalez C."/>
        </authorList>
    </citation>
    <scope>NUCLEOTIDE SEQUENCE</scope>
</reference>
<sequence>MVTSHSECSPDGIGSVAIHIYCIYVFPVVVQRFFF</sequence>
<reference evidence="2" key="2">
    <citation type="journal article" date="2015" name="Fish Shellfish Immunol.">
        <title>Early steps in the European eel (Anguilla anguilla)-Vibrio vulnificus interaction in the gills: Role of the RtxA13 toxin.</title>
        <authorList>
            <person name="Callol A."/>
            <person name="Pajuelo D."/>
            <person name="Ebbesson L."/>
            <person name="Teles M."/>
            <person name="MacKenzie S."/>
            <person name="Amaro C."/>
        </authorList>
    </citation>
    <scope>NUCLEOTIDE SEQUENCE</scope>
</reference>
<keyword evidence="1" id="KW-0812">Transmembrane</keyword>